<organism evidence="17 18">
    <name type="scientific">Synergistes jonesii</name>
    <dbReference type="NCBI Taxonomy" id="2754"/>
    <lineage>
        <taxon>Bacteria</taxon>
        <taxon>Thermotogati</taxon>
        <taxon>Synergistota</taxon>
        <taxon>Synergistia</taxon>
        <taxon>Synergistales</taxon>
        <taxon>Synergistaceae</taxon>
        <taxon>Synergistes</taxon>
    </lineage>
</organism>
<name>A0A073IRX9_9BACT</name>
<dbReference type="InterPro" id="IPR010243">
    <property type="entry name" value="RNA_pol_bsu_bac"/>
</dbReference>
<feature type="domain" description="RNA polymerase Rpb2" evidence="12">
    <location>
        <begin position="1055"/>
        <end position="1129"/>
    </location>
</feature>
<reference evidence="17 18" key="1">
    <citation type="submission" date="2014-04" db="EMBL/GenBank/DDBJ databases">
        <title>Draft Genome Sequence of Synergistes jonesii.</title>
        <authorList>
            <person name="Coil D.A."/>
            <person name="Eisen J.A."/>
            <person name="Holland-Moritz H.E."/>
        </authorList>
    </citation>
    <scope>NUCLEOTIDE SEQUENCE [LARGE SCALE GENOMIC DNA]</scope>
    <source>
        <strain evidence="17 18">78-1</strain>
    </source>
</reference>
<dbReference type="Pfam" id="PF04561">
    <property type="entry name" value="RNA_pol_Rpb2_2"/>
    <property type="match status" value="2"/>
</dbReference>
<dbReference type="Pfam" id="PF04560">
    <property type="entry name" value="RNA_pol_Rpb2_7"/>
    <property type="match status" value="1"/>
</dbReference>
<dbReference type="PATRIC" id="fig|2754.20.peg.457"/>
<dbReference type="GO" id="GO:0032549">
    <property type="term" value="F:ribonucleoside binding"/>
    <property type="evidence" value="ECO:0007669"/>
    <property type="project" value="InterPro"/>
</dbReference>
<evidence type="ECO:0000256" key="3">
    <source>
        <dbReference type="ARBA" id="ARBA00022695"/>
    </source>
</evidence>
<evidence type="ECO:0000256" key="1">
    <source>
        <dbReference type="ARBA" id="ARBA00022478"/>
    </source>
</evidence>
<feature type="domain" description="DNA-directed RNA polymerase subunit 2 hybrid-binding" evidence="11">
    <location>
        <begin position="661"/>
        <end position="1053"/>
    </location>
</feature>
<keyword evidence="3 7" id="KW-0548">Nucleotidyltransferase</keyword>
<dbReference type="NCBIfam" id="TIGR02013">
    <property type="entry name" value="rpoB"/>
    <property type="match status" value="1"/>
</dbReference>
<dbReference type="PANTHER" id="PTHR20856">
    <property type="entry name" value="DNA-DIRECTED RNA POLYMERASE I SUBUNIT 2"/>
    <property type="match status" value="1"/>
</dbReference>
<dbReference type="InterPro" id="IPR007644">
    <property type="entry name" value="RNA_pol_bsu_protrusion"/>
</dbReference>
<evidence type="ECO:0000256" key="7">
    <source>
        <dbReference type="HAMAP-Rule" id="MF_01321"/>
    </source>
</evidence>
<evidence type="ECO:0000256" key="9">
    <source>
        <dbReference type="RuleBase" id="RU363031"/>
    </source>
</evidence>
<dbReference type="Pfam" id="PF04563">
    <property type="entry name" value="RNA_pol_Rpb2_1"/>
    <property type="match status" value="1"/>
</dbReference>
<dbReference type="CDD" id="cd00653">
    <property type="entry name" value="RNA_pol_B_RPB2"/>
    <property type="match status" value="1"/>
</dbReference>
<dbReference type="Gene3D" id="2.40.50.100">
    <property type="match status" value="1"/>
</dbReference>
<evidence type="ECO:0000256" key="2">
    <source>
        <dbReference type="ARBA" id="ARBA00022679"/>
    </source>
</evidence>
<keyword evidence="4 7" id="KW-0804">Transcription</keyword>
<feature type="domain" description="RNA polymerase Rpb2" evidence="13">
    <location>
        <begin position="289"/>
        <end position="393"/>
    </location>
</feature>
<feature type="domain" description="RNA polymerase beta subunit protrusion" evidence="14">
    <location>
        <begin position="29"/>
        <end position="439"/>
    </location>
</feature>
<dbReference type="Pfam" id="PF04565">
    <property type="entry name" value="RNA_pol_Rpb2_3"/>
    <property type="match status" value="1"/>
</dbReference>
<dbReference type="Proteomes" id="UP000027665">
    <property type="component" value="Unassembled WGS sequence"/>
</dbReference>
<dbReference type="InterPro" id="IPR019462">
    <property type="entry name" value="DNA-dir_RNA_pol_bsu_external_1"/>
</dbReference>
<dbReference type="NCBIfam" id="NF001616">
    <property type="entry name" value="PRK00405.1"/>
    <property type="match status" value="1"/>
</dbReference>
<dbReference type="EC" id="2.7.7.6" evidence="7 9"/>
<dbReference type="STRING" id="2754.EH55_12335"/>
<evidence type="ECO:0000259" key="15">
    <source>
        <dbReference type="Pfam" id="PF04565"/>
    </source>
</evidence>
<comment type="function">
    <text evidence="7 9">DNA-dependent RNA polymerase catalyzes the transcription of DNA into RNA using the four ribonucleoside triphosphates as substrates.</text>
</comment>
<comment type="subunit">
    <text evidence="5 7 9">The RNAP catalytic core consists of 2 alpha, 1 beta, 1 beta' and 1 omega subunit. When a sigma factor is associated with the core the holoenzyme is formed, which can initiate transcription.</text>
</comment>
<evidence type="ECO:0000313" key="17">
    <source>
        <dbReference type="EMBL" id="KEJ93088.1"/>
    </source>
</evidence>
<comment type="similarity">
    <text evidence="7 8">Belongs to the RNA polymerase beta chain family.</text>
</comment>
<dbReference type="GO" id="GO:0006351">
    <property type="term" value="P:DNA-templated transcription"/>
    <property type="evidence" value="ECO:0007669"/>
    <property type="project" value="UniProtKB-UniRule"/>
</dbReference>
<dbReference type="GO" id="GO:0003899">
    <property type="term" value="F:DNA-directed RNA polymerase activity"/>
    <property type="evidence" value="ECO:0007669"/>
    <property type="project" value="UniProtKB-UniRule"/>
</dbReference>
<keyword evidence="18" id="KW-1185">Reference proteome</keyword>
<evidence type="ECO:0000259" key="13">
    <source>
        <dbReference type="Pfam" id="PF04561"/>
    </source>
</evidence>
<dbReference type="InterPro" id="IPR007642">
    <property type="entry name" value="RNA_pol_Rpb2_2"/>
</dbReference>
<dbReference type="InterPro" id="IPR037033">
    <property type="entry name" value="DNA-dir_RNAP_su2_hyb_sf"/>
</dbReference>
<dbReference type="AlphaFoldDB" id="A0A073IRX9"/>
<dbReference type="InterPro" id="IPR014724">
    <property type="entry name" value="RNA_pol_RPB2_OB-fold"/>
</dbReference>
<accession>A0A073IRX9</accession>
<comment type="catalytic activity">
    <reaction evidence="6 7 9">
        <text>RNA(n) + a ribonucleoside 5'-triphosphate = RNA(n+1) + diphosphate</text>
        <dbReference type="Rhea" id="RHEA:21248"/>
        <dbReference type="Rhea" id="RHEA-COMP:14527"/>
        <dbReference type="Rhea" id="RHEA-COMP:17342"/>
        <dbReference type="ChEBI" id="CHEBI:33019"/>
        <dbReference type="ChEBI" id="CHEBI:61557"/>
        <dbReference type="ChEBI" id="CHEBI:140395"/>
        <dbReference type="EC" id="2.7.7.6"/>
    </reaction>
</comment>
<dbReference type="Gene3D" id="2.40.270.10">
    <property type="entry name" value="DNA-directed RNA polymerase, subunit 2, domain 6"/>
    <property type="match status" value="1"/>
</dbReference>
<evidence type="ECO:0000259" key="12">
    <source>
        <dbReference type="Pfam" id="PF04560"/>
    </source>
</evidence>
<evidence type="ECO:0000256" key="10">
    <source>
        <dbReference type="SAM" id="MobiDB-lite"/>
    </source>
</evidence>
<keyword evidence="2 7" id="KW-0808">Transferase</keyword>
<protein>
    <recommendedName>
        <fullName evidence="7 9">DNA-directed RNA polymerase subunit beta</fullName>
        <shortName evidence="7">RNAP subunit beta</shortName>
        <ecNumber evidence="7 9">2.7.7.6</ecNumber>
    </recommendedName>
    <alternativeName>
        <fullName evidence="7">RNA polymerase subunit beta</fullName>
    </alternativeName>
    <alternativeName>
        <fullName evidence="7">Transcriptase subunit beta</fullName>
    </alternativeName>
</protein>
<dbReference type="InterPro" id="IPR015712">
    <property type="entry name" value="DNA-dir_RNA_pol_su2"/>
</dbReference>
<dbReference type="Pfam" id="PF00562">
    <property type="entry name" value="RNA_pol_Rpb2_6"/>
    <property type="match status" value="1"/>
</dbReference>
<dbReference type="GeneID" id="90982752"/>
<dbReference type="InterPro" id="IPR007121">
    <property type="entry name" value="RNA_pol_bsu_CS"/>
</dbReference>
<dbReference type="Gene3D" id="3.90.1100.10">
    <property type="match status" value="3"/>
</dbReference>
<dbReference type="Gene3D" id="3.90.1800.10">
    <property type="entry name" value="RNA polymerase alpha subunit dimerisation domain"/>
    <property type="match status" value="1"/>
</dbReference>
<dbReference type="GO" id="GO:0003677">
    <property type="term" value="F:DNA binding"/>
    <property type="evidence" value="ECO:0007669"/>
    <property type="project" value="UniProtKB-UniRule"/>
</dbReference>
<feature type="region of interest" description="Disordered" evidence="10">
    <location>
        <begin position="1146"/>
        <end position="1223"/>
    </location>
</feature>
<evidence type="ECO:0000256" key="6">
    <source>
        <dbReference type="ARBA" id="ARBA00048552"/>
    </source>
</evidence>
<feature type="domain" description="RNA polymerase Rpb2" evidence="15">
    <location>
        <begin position="453"/>
        <end position="521"/>
    </location>
</feature>
<keyword evidence="1 7" id="KW-0240">DNA-directed RNA polymerase</keyword>
<sequence>MHVKETSGKAFERRRVFGREKNLIALPDLVEVQRNSYQWFFQADREPASRESQGLQELFDEVFPIESFDGKFVLEFVKYYVDSVQVSLDEARSRDLTWSRPLRATIRLINKTTGEIKEEEIYLGDFPAMTERGTFIINGTERVVVNQLARSAGVYYSADLGIPGQESFLAKLIPDRGAWIEFDLAPGNVVSVKIDNRKKIPVTMMLRAFGVRSTDEIISLFDGREEEMDLIDDDVTGMLIAEDVAANDGSNAIRIRRNTRLTKEHMEELWNQGRTKVRMWNIDPAIAATVEGDKTDSAETARLEIFRKLKPNEPARMENANEYFESIFLDPRRYNLGRVGRYKINRRLQLDIAQSERLLTVTDIVAIIKGLIRLRDGNEHIDDIDHLGNRRVRAVGELLQNQVRIGLLRMERIARERMTTTQDLSTAMAKDLINVRPISAALREFFGSGQLSQFMDQTNPLAELTHRRRLSALGPGGLSRERAGFEARDVHHTHYGRVCPIETPEGPNIGLVTSLASFARINEYGFLVCPRRKVVNGKATDEIVYLSADEEDEYYVGRADLPMDGEGNVLPSATGGIYVRHQDNTIEIDPKDLDYLDISPKQIVSISTALIPFLEHDDANRALMGSNMQRQAVPLVFPDSPIVGTGIEHRIAKDSGSCVVSRSGGTVAYVDADSIVIDAEDGARDEYRMPKFRRSNQGTVIHQRPIVRTGQHVDAGEIIGDGQACNEGELALGRNVLVAFVSWEGYNFEDAILLSQRLVKEDFYTSIHIEEYEVESRDTKLGPEEISRDIPNVGEDALKQLDDDGIVRVGAEVKAGDILVGKVTPKGESDQSPEERLLRAIFGEKAREVRDTSLRVPHGEGGTVVEIKRLSRKTNSEDLSPGVNEVVKVYVAQFRKITEGDKMAGRHGNKGVVSRIMAEEDMPFLSDGTPVDVVLNPLGVPSRMNLGQVLETVLGFVAMQRGYKVVTPVFDSATAEDITPDIKWIQETKYPEMRDDCKITVYDGRTGEPMANKVMVGVMYMLKLIHLVDDKIHARSIGPYSLITQQPLGGKTQFGGQRFGEMEVWALEGYGAAHMLQEMLTVKSDDIRGRLKTYERIVKGENLAKPGVPESFRVLIKELQGLALDVEIKYADGTFGELVLNDDDDEKGQRHLSFKPDSTVDDLDADFSNGGGQKPAEADDLFREGSVEYSGLELHETDEERDAAMLSDDLFENEPKSDDQGDE</sequence>
<feature type="domain" description="DNA-directed RNA polymerase beta subunit external 1" evidence="16">
    <location>
        <begin position="532"/>
        <end position="599"/>
    </location>
</feature>
<dbReference type="eggNOG" id="COG0085">
    <property type="taxonomic scope" value="Bacteria"/>
</dbReference>
<dbReference type="Gene3D" id="2.40.50.150">
    <property type="match status" value="1"/>
</dbReference>
<feature type="compositionally biased region" description="Basic and acidic residues" evidence="10">
    <location>
        <begin position="1176"/>
        <end position="1186"/>
    </location>
</feature>
<gene>
    <name evidence="7" type="primary">rpoB</name>
    <name evidence="17" type="ORF">EH55_12335</name>
</gene>
<proteinExistence type="inferred from homology"/>
<evidence type="ECO:0000259" key="11">
    <source>
        <dbReference type="Pfam" id="PF00562"/>
    </source>
</evidence>
<dbReference type="InterPro" id="IPR007120">
    <property type="entry name" value="DNA-dir_RNAP_su2_dom"/>
</dbReference>
<dbReference type="GO" id="GO:0000428">
    <property type="term" value="C:DNA-directed RNA polymerase complex"/>
    <property type="evidence" value="ECO:0007669"/>
    <property type="project" value="UniProtKB-KW"/>
</dbReference>
<dbReference type="EMBL" id="JMKI01000006">
    <property type="protein sequence ID" value="KEJ93088.1"/>
    <property type="molecule type" value="Genomic_DNA"/>
</dbReference>
<comment type="caution">
    <text evidence="17">The sequence shown here is derived from an EMBL/GenBank/DDBJ whole genome shotgun (WGS) entry which is preliminary data.</text>
</comment>
<evidence type="ECO:0000259" key="14">
    <source>
        <dbReference type="Pfam" id="PF04563"/>
    </source>
</evidence>
<dbReference type="OrthoDB" id="9803954at2"/>
<evidence type="ECO:0000259" key="16">
    <source>
        <dbReference type="Pfam" id="PF10385"/>
    </source>
</evidence>
<dbReference type="PROSITE" id="PS01166">
    <property type="entry name" value="RNA_POL_BETA"/>
    <property type="match status" value="1"/>
</dbReference>
<dbReference type="SUPFAM" id="SSF64484">
    <property type="entry name" value="beta and beta-prime subunits of DNA dependent RNA-polymerase"/>
    <property type="match status" value="1"/>
</dbReference>
<evidence type="ECO:0000313" key="18">
    <source>
        <dbReference type="Proteomes" id="UP000027665"/>
    </source>
</evidence>
<dbReference type="RefSeq" id="WP_037974436.1">
    <property type="nucleotide sequence ID" value="NZ_JAXDSK010000016.1"/>
</dbReference>
<feature type="domain" description="RNA polymerase Rpb2" evidence="13">
    <location>
        <begin position="150"/>
        <end position="222"/>
    </location>
</feature>
<evidence type="ECO:0000256" key="8">
    <source>
        <dbReference type="RuleBase" id="RU000434"/>
    </source>
</evidence>
<dbReference type="InterPro" id="IPR007645">
    <property type="entry name" value="RNA_pol_Rpb2_3"/>
</dbReference>
<dbReference type="HAMAP" id="MF_01321">
    <property type="entry name" value="RNApol_bact_RpoB"/>
    <property type="match status" value="1"/>
</dbReference>
<evidence type="ECO:0000256" key="4">
    <source>
        <dbReference type="ARBA" id="ARBA00023163"/>
    </source>
</evidence>
<dbReference type="Pfam" id="PF10385">
    <property type="entry name" value="RNA_pol_Rpb2_45"/>
    <property type="match status" value="1"/>
</dbReference>
<feature type="compositionally biased region" description="Basic and acidic residues" evidence="10">
    <location>
        <begin position="1213"/>
        <end position="1223"/>
    </location>
</feature>
<dbReference type="InterPro" id="IPR007641">
    <property type="entry name" value="RNA_pol_Rpb2_7"/>
</dbReference>
<evidence type="ECO:0000256" key="5">
    <source>
        <dbReference type="ARBA" id="ARBA00025935"/>
    </source>
</evidence>
<dbReference type="FunFam" id="3.90.1800.10:FF:000001">
    <property type="entry name" value="DNA-directed RNA polymerase subunit beta"/>
    <property type="match status" value="1"/>
</dbReference>